<gene>
    <name evidence="5" type="ORF">DSTB1V02_LOCUS7924</name>
</gene>
<dbReference type="PRINTS" id="PR00686">
    <property type="entry name" value="TIFACTORIID"/>
</dbReference>
<dbReference type="InterPro" id="IPR012295">
    <property type="entry name" value="TBP_dom_sf"/>
</dbReference>
<dbReference type="Pfam" id="PF00352">
    <property type="entry name" value="TBP"/>
    <property type="match status" value="2"/>
</dbReference>
<dbReference type="EMBL" id="LR901226">
    <property type="protein sequence ID" value="CAD7248103.1"/>
    <property type="molecule type" value="Genomic_DNA"/>
</dbReference>
<dbReference type="Proteomes" id="UP000677054">
    <property type="component" value="Unassembled WGS sequence"/>
</dbReference>
<comment type="similarity">
    <text evidence="1">Belongs to the TBP family.</text>
</comment>
<feature type="region of interest" description="Disordered" evidence="4">
    <location>
        <begin position="1"/>
        <end position="100"/>
    </location>
</feature>
<evidence type="ECO:0000256" key="3">
    <source>
        <dbReference type="ARBA" id="ARBA00023163"/>
    </source>
</evidence>
<name>A0A7R8XD47_9CRUS</name>
<dbReference type="GO" id="GO:0003677">
    <property type="term" value="F:DNA binding"/>
    <property type="evidence" value="ECO:0007669"/>
    <property type="project" value="UniProtKB-KW"/>
</dbReference>
<dbReference type="SUPFAM" id="SSF55945">
    <property type="entry name" value="TATA-box binding protein-like"/>
    <property type="match status" value="2"/>
</dbReference>
<organism evidence="5">
    <name type="scientific">Darwinula stevensoni</name>
    <dbReference type="NCBI Taxonomy" id="69355"/>
    <lineage>
        <taxon>Eukaryota</taxon>
        <taxon>Metazoa</taxon>
        <taxon>Ecdysozoa</taxon>
        <taxon>Arthropoda</taxon>
        <taxon>Crustacea</taxon>
        <taxon>Oligostraca</taxon>
        <taxon>Ostracoda</taxon>
        <taxon>Podocopa</taxon>
        <taxon>Podocopida</taxon>
        <taxon>Darwinulocopina</taxon>
        <taxon>Darwinuloidea</taxon>
        <taxon>Darwinulidae</taxon>
        <taxon>Darwinula</taxon>
    </lineage>
</organism>
<feature type="region of interest" description="Disordered" evidence="4">
    <location>
        <begin position="120"/>
        <end position="159"/>
    </location>
</feature>
<dbReference type="Gene3D" id="3.30.310.10">
    <property type="entry name" value="TATA-Binding Protein"/>
    <property type="match status" value="2"/>
</dbReference>
<feature type="compositionally biased region" description="Basic and acidic residues" evidence="4">
    <location>
        <begin position="137"/>
        <end position="157"/>
    </location>
</feature>
<dbReference type="OrthoDB" id="2127950at2759"/>
<evidence type="ECO:0000256" key="4">
    <source>
        <dbReference type="SAM" id="MobiDB-lite"/>
    </source>
</evidence>
<protein>
    <submittedName>
        <fullName evidence="5">Uncharacterized protein</fullName>
    </submittedName>
</protein>
<keyword evidence="3" id="KW-0804">Transcription</keyword>
<evidence type="ECO:0000256" key="2">
    <source>
        <dbReference type="ARBA" id="ARBA00023125"/>
    </source>
</evidence>
<keyword evidence="6" id="KW-1185">Reference proteome</keyword>
<reference evidence="5" key="1">
    <citation type="submission" date="2020-11" db="EMBL/GenBank/DDBJ databases">
        <authorList>
            <person name="Tran Van P."/>
        </authorList>
    </citation>
    <scope>NUCLEOTIDE SEQUENCE</scope>
</reference>
<evidence type="ECO:0000256" key="1">
    <source>
        <dbReference type="ARBA" id="ARBA00005560"/>
    </source>
</evidence>
<dbReference type="PANTHER" id="PTHR10126">
    <property type="entry name" value="TATA-BOX BINDING PROTEIN"/>
    <property type="match status" value="1"/>
</dbReference>
<accession>A0A7R8XD47</accession>
<dbReference type="GO" id="GO:0006352">
    <property type="term" value="P:DNA-templated transcription initiation"/>
    <property type="evidence" value="ECO:0007669"/>
    <property type="project" value="InterPro"/>
</dbReference>
<feature type="compositionally biased region" description="Basic residues" evidence="4">
    <location>
        <begin position="120"/>
        <end position="132"/>
    </location>
</feature>
<keyword evidence="2" id="KW-0238">DNA-binding</keyword>
<evidence type="ECO:0000313" key="6">
    <source>
        <dbReference type="Proteomes" id="UP000677054"/>
    </source>
</evidence>
<proteinExistence type="inferred from homology"/>
<feature type="compositionally biased region" description="Basic and acidic residues" evidence="4">
    <location>
        <begin position="81"/>
        <end position="100"/>
    </location>
</feature>
<dbReference type="AlphaFoldDB" id="A0A7R8XD47"/>
<dbReference type="InterPro" id="IPR000814">
    <property type="entry name" value="TBP"/>
</dbReference>
<sequence>METKAPIKRTCPTAKSSSRALNKRNESGHMKGSKRLPRSGRNQASLQYKAKKGGVLKSGQSHSGEVQKETPFSSHPKRDHGRMLDAKLKTEPRTGESNELKNSHFMKQPKQSAVAVRNACSRKRSAPSRVRKSATCQDEKGERMSEKEKLKEEKVQDMKPPPSHLVMIQVNVRNVSATATLTPCRLDLLHHAALSIPNVIFKREYLSISLRNPRVCINVFQNGKMVVVGGDSEEECRVAFLKVICKIKKLGYHVEMKYFKITNVMATCRLPFICKNHEVVASFPKNASYEPEISPGLNVRDEELHVSFVIHATGSVIIIAQNESNISVAVKKWYHRLKKCATPTL</sequence>
<dbReference type="EMBL" id="CAJPEV010001709">
    <property type="protein sequence ID" value="CAG0893961.1"/>
    <property type="molecule type" value="Genomic_DNA"/>
</dbReference>
<evidence type="ECO:0000313" key="5">
    <source>
        <dbReference type="EMBL" id="CAD7248103.1"/>
    </source>
</evidence>